<evidence type="ECO:0000313" key="1">
    <source>
        <dbReference type="EnsemblMetazoa" id="PPA44579.1"/>
    </source>
</evidence>
<gene>
    <name evidence="1" type="primary">WBGene00282948</name>
</gene>
<accession>A0A8R1UZM3</accession>
<proteinExistence type="predicted"/>
<sequence>MDLLLIDGLECETATLADPQSSLNRNAQFLKWENTHYEVTTSIVYDISGPRNTHSEIFHIPFGWSIIHLSPLLLPGNVETGNVWTWEDT</sequence>
<dbReference type="AlphaFoldDB" id="A0A2A6BA41"/>
<accession>A0A2A6BA41</accession>
<name>A0A2A6BA41_PRIPA</name>
<protein>
    <submittedName>
        <fullName evidence="1">Uncharacterized protein</fullName>
    </submittedName>
</protein>
<organism evidence="1 2">
    <name type="scientific">Pristionchus pacificus</name>
    <name type="common">Parasitic nematode worm</name>
    <dbReference type="NCBI Taxonomy" id="54126"/>
    <lineage>
        <taxon>Eukaryota</taxon>
        <taxon>Metazoa</taxon>
        <taxon>Ecdysozoa</taxon>
        <taxon>Nematoda</taxon>
        <taxon>Chromadorea</taxon>
        <taxon>Rhabditida</taxon>
        <taxon>Rhabditina</taxon>
        <taxon>Diplogasteromorpha</taxon>
        <taxon>Diplogasteroidea</taxon>
        <taxon>Neodiplogasteridae</taxon>
        <taxon>Pristionchus</taxon>
    </lineage>
</organism>
<reference evidence="1" key="2">
    <citation type="submission" date="2022-06" db="UniProtKB">
        <authorList>
            <consortium name="EnsemblMetazoa"/>
        </authorList>
    </citation>
    <scope>IDENTIFICATION</scope>
    <source>
        <strain evidence="1">PS312</strain>
    </source>
</reference>
<reference evidence="2" key="1">
    <citation type="journal article" date="2008" name="Nat. Genet.">
        <title>The Pristionchus pacificus genome provides a unique perspective on nematode lifestyle and parasitism.</title>
        <authorList>
            <person name="Dieterich C."/>
            <person name="Clifton S.W."/>
            <person name="Schuster L.N."/>
            <person name="Chinwalla A."/>
            <person name="Delehaunty K."/>
            <person name="Dinkelacker I."/>
            <person name="Fulton L."/>
            <person name="Fulton R."/>
            <person name="Godfrey J."/>
            <person name="Minx P."/>
            <person name="Mitreva M."/>
            <person name="Roeseler W."/>
            <person name="Tian H."/>
            <person name="Witte H."/>
            <person name="Yang S.P."/>
            <person name="Wilson R.K."/>
            <person name="Sommer R.J."/>
        </authorList>
    </citation>
    <scope>NUCLEOTIDE SEQUENCE [LARGE SCALE GENOMIC DNA]</scope>
    <source>
        <strain evidence="2">PS312</strain>
    </source>
</reference>
<dbReference type="EnsemblMetazoa" id="PPA44579.1">
    <property type="protein sequence ID" value="PPA44579.1"/>
    <property type="gene ID" value="WBGene00282948"/>
</dbReference>
<keyword evidence="2" id="KW-1185">Reference proteome</keyword>
<dbReference type="Proteomes" id="UP000005239">
    <property type="component" value="Unassembled WGS sequence"/>
</dbReference>
<evidence type="ECO:0000313" key="2">
    <source>
        <dbReference type="Proteomes" id="UP000005239"/>
    </source>
</evidence>